<sequence>MDEILYASVVGSLMYAMVCTRPDIAYAVGTVSYFLSNPGKENWNVVKWIMRYFKGTTNLSLSFGGEKPLLVGFTDADMAGDIDSRNSTSGYLVKFVGELFHGSQGYKTLDFKQDRYVLLCDSQSAIHLAKNSTFHARSKHIDVRYHWIWNVLDFKLFELEKVHTNDNGADMMTKALSKEKLETYEVKIYYDCRYISSCESDWRIFTFDIHYRRLLVERLNFHLPDEQPVIFEDQDNLQRTIDKATIKESMFIAWFQANTEYEAARQLTYNNFSTEFVWKHSLRIWEPRKTNTAIGRLFFVPPSAGELYYLRMLLNIVKGPRSYEELRSFNGVVYPTFRDACYAHGLLDDDQEYIDTIEEASHWSFRYYLRKLFATLLWSNSMTWSEVVWQKCWTLLSDGILHNHITMFNLPDLVLSDDELSELTLIEIEKIFNSNGKTLREYATMLFPNTDNIHSMRRGSLQNKLILDELRYYRVMLAKQHKQFLSQMTTE</sequence>
<organism evidence="1 2">
    <name type="scientific">Arachis duranensis</name>
    <name type="common">Wild peanut</name>
    <dbReference type="NCBI Taxonomy" id="130453"/>
    <lineage>
        <taxon>Eukaryota</taxon>
        <taxon>Viridiplantae</taxon>
        <taxon>Streptophyta</taxon>
        <taxon>Embryophyta</taxon>
        <taxon>Tracheophyta</taxon>
        <taxon>Spermatophyta</taxon>
        <taxon>Magnoliopsida</taxon>
        <taxon>eudicotyledons</taxon>
        <taxon>Gunneridae</taxon>
        <taxon>Pentapetalae</taxon>
        <taxon>rosids</taxon>
        <taxon>fabids</taxon>
        <taxon>Fabales</taxon>
        <taxon>Fabaceae</taxon>
        <taxon>Papilionoideae</taxon>
        <taxon>50 kb inversion clade</taxon>
        <taxon>dalbergioids sensu lato</taxon>
        <taxon>Dalbergieae</taxon>
        <taxon>Pterocarpus clade</taxon>
        <taxon>Arachis</taxon>
    </lineage>
</organism>
<accession>A0A6P4CCP5</accession>
<reference evidence="2" key="2">
    <citation type="submission" date="2025-08" db="UniProtKB">
        <authorList>
            <consortium name="RefSeq"/>
        </authorList>
    </citation>
    <scope>IDENTIFICATION</scope>
    <source>
        <tissue evidence="2">Whole plant</tissue>
    </source>
</reference>
<proteinExistence type="predicted"/>
<keyword evidence="1" id="KW-1185">Reference proteome</keyword>
<dbReference type="GeneID" id="107473830"/>
<gene>
    <name evidence="2" type="primary">LOC107473830</name>
</gene>
<dbReference type="KEGG" id="adu:107473830"/>
<evidence type="ECO:0000313" key="2">
    <source>
        <dbReference type="RefSeq" id="XP_015948903.1"/>
    </source>
</evidence>
<dbReference type="Proteomes" id="UP000515211">
    <property type="component" value="Chromosome 2"/>
</dbReference>
<reference evidence="1" key="1">
    <citation type="journal article" date="2016" name="Nat. Genet.">
        <title>The genome sequences of Arachis duranensis and Arachis ipaensis, the diploid ancestors of cultivated peanut.</title>
        <authorList>
            <person name="Bertioli D.J."/>
            <person name="Cannon S.B."/>
            <person name="Froenicke L."/>
            <person name="Huang G."/>
            <person name="Farmer A.D."/>
            <person name="Cannon E.K."/>
            <person name="Liu X."/>
            <person name="Gao D."/>
            <person name="Clevenger J."/>
            <person name="Dash S."/>
            <person name="Ren L."/>
            <person name="Moretzsohn M.C."/>
            <person name="Shirasawa K."/>
            <person name="Huang W."/>
            <person name="Vidigal B."/>
            <person name="Abernathy B."/>
            <person name="Chu Y."/>
            <person name="Niederhuth C.E."/>
            <person name="Umale P."/>
            <person name="Araujo A.C."/>
            <person name="Kozik A."/>
            <person name="Kim K.D."/>
            <person name="Burow M.D."/>
            <person name="Varshney R.K."/>
            <person name="Wang X."/>
            <person name="Zhang X."/>
            <person name="Barkley N."/>
            <person name="Guimaraes P.M."/>
            <person name="Isobe S."/>
            <person name="Guo B."/>
            <person name="Liao B."/>
            <person name="Stalker H.T."/>
            <person name="Schmitz R.J."/>
            <person name="Scheffler B.E."/>
            <person name="Leal-Bertioli S.C."/>
            <person name="Xun X."/>
            <person name="Jackson S.A."/>
            <person name="Michelmore R."/>
            <person name="Ozias-Akins P."/>
        </authorList>
    </citation>
    <scope>NUCLEOTIDE SEQUENCE [LARGE SCALE GENOMIC DNA]</scope>
    <source>
        <strain evidence="1">cv. V14167</strain>
    </source>
</reference>
<evidence type="ECO:0000313" key="1">
    <source>
        <dbReference type="Proteomes" id="UP000515211"/>
    </source>
</evidence>
<dbReference type="PANTHER" id="PTHR11439">
    <property type="entry name" value="GAG-POL-RELATED RETROTRANSPOSON"/>
    <property type="match status" value="1"/>
</dbReference>
<protein>
    <submittedName>
        <fullName evidence="2">Uncharacterized protein LOC107473830</fullName>
    </submittedName>
</protein>
<dbReference type="AlphaFoldDB" id="A0A6P4CCP5"/>
<name>A0A6P4CCP5_ARADU</name>
<dbReference type="RefSeq" id="XP_015948903.1">
    <property type="nucleotide sequence ID" value="XM_016093417.1"/>
</dbReference>
<dbReference type="CDD" id="cd09272">
    <property type="entry name" value="RNase_HI_RT_Ty1"/>
    <property type="match status" value="1"/>
</dbReference>
<dbReference type="PANTHER" id="PTHR11439:SF467">
    <property type="entry name" value="INTEGRASE CATALYTIC DOMAIN-CONTAINING PROTEIN"/>
    <property type="match status" value="1"/>
</dbReference>